<dbReference type="PANTHER" id="PTHR33383">
    <property type="entry name" value="MEMBRANE PROTEIN INSERTION EFFICIENCY FACTOR-RELATED"/>
    <property type="match status" value="1"/>
</dbReference>
<proteinExistence type="inferred from homology"/>
<protein>
    <recommendedName>
        <fullName evidence="1">Putative membrane protein insertion efficiency factor</fullName>
    </recommendedName>
</protein>
<organism evidence="3 4">
    <name type="scientific">Fodinibius halophilus</name>
    <dbReference type="NCBI Taxonomy" id="1736908"/>
    <lineage>
        <taxon>Bacteria</taxon>
        <taxon>Pseudomonadati</taxon>
        <taxon>Balneolota</taxon>
        <taxon>Balneolia</taxon>
        <taxon>Balneolales</taxon>
        <taxon>Balneolaceae</taxon>
        <taxon>Fodinibius</taxon>
    </lineage>
</organism>
<keyword evidence="1" id="KW-1003">Cell membrane</keyword>
<name>A0A6M1TD11_9BACT</name>
<dbReference type="EMBL" id="JAALLS010000027">
    <property type="protein sequence ID" value="NGP89901.1"/>
    <property type="molecule type" value="Genomic_DNA"/>
</dbReference>
<comment type="subcellular location">
    <subcellularLocation>
        <location evidence="1">Cell membrane</location>
        <topology evidence="1">Peripheral membrane protein</topology>
        <orientation evidence="1">Cytoplasmic side</orientation>
    </subcellularLocation>
</comment>
<dbReference type="HAMAP" id="MF_00386">
    <property type="entry name" value="UPF0161_YidD"/>
    <property type="match status" value="1"/>
</dbReference>
<dbReference type="GO" id="GO:0005886">
    <property type="term" value="C:plasma membrane"/>
    <property type="evidence" value="ECO:0007669"/>
    <property type="project" value="UniProtKB-SubCell"/>
</dbReference>
<comment type="caution">
    <text evidence="3">The sequence shown here is derived from an EMBL/GenBank/DDBJ whole genome shotgun (WGS) entry which is preliminary data.</text>
</comment>
<gene>
    <name evidence="3" type="primary">yidD</name>
    <name evidence="3" type="ORF">G3569_16195</name>
</gene>
<keyword evidence="1" id="KW-0472">Membrane</keyword>
<reference evidence="3 4" key="1">
    <citation type="submission" date="2020-02" db="EMBL/GenBank/DDBJ databases">
        <title>Aliifodinibius halophilus 2W32, complete genome.</title>
        <authorList>
            <person name="Li Y."/>
            <person name="Wu S."/>
        </authorList>
    </citation>
    <scope>NUCLEOTIDE SEQUENCE [LARGE SCALE GENOMIC DNA]</scope>
    <source>
        <strain evidence="3 4">2W32</strain>
    </source>
</reference>
<comment type="similarity">
    <text evidence="1">Belongs to the UPF0161 family.</text>
</comment>
<dbReference type="AlphaFoldDB" id="A0A6M1TD11"/>
<dbReference type="PANTHER" id="PTHR33383:SF1">
    <property type="entry name" value="MEMBRANE PROTEIN INSERTION EFFICIENCY FACTOR-RELATED"/>
    <property type="match status" value="1"/>
</dbReference>
<dbReference type="Pfam" id="PF01809">
    <property type="entry name" value="YidD"/>
    <property type="match status" value="1"/>
</dbReference>
<evidence type="ECO:0000256" key="2">
    <source>
        <dbReference type="SAM" id="MobiDB-lite"/>
    </source>
</evidence>
<dbReference type="NCBIfam" id="TIGR00278">
    <property type="entry name" value="membrane protein insertion efficiency factor YidD"/>
    <property type="match status" value="1"/>
</dbReference>
<dbReference type="SMART" id="SM01234">
    <property type="entry name" value="Haemolytic"/>
    <property type="match status" value="1"/>
</dbReference>
<keyword evidence="4" id="KW-1185">Reference proteome</keyword>
<comment type="function">
    <text evidence="1">Could be involved in insertion of integral membrane proteins into the membrane.</text>
</comment>
<dbReference type="Proteomes" id="UP000479132">
    <property type="component" value="Unassembled WGS sequence"/>
</dbReference>
<sequence>MPALLLIRLYQYLLSGKKTTRRCRYTPSCSEYAYQAIMKFGLFKGIQLARERISRCTPDHEGGHDPVPANYDCKSKHSS</sequence>
<dbReference type="InterPro" id="IPR002696">
    <property type="entry name" value="Membr_insert_effic_factor_YidD"/>
</dbReference>
<evidence type="ECO:0000313" key="3">
    <source>
        <dbReference type="EMBL" id="NGP89901.1"/>
    </source>
</evidence>
<accession>A0A6M1TD11</accession>
<evidence type="ECO:0000256" key="1">
    <source>
        <dbReference type="HAMAP-Rule" id="MF_00386"/>
    </source>
</evidence>
<feature type="region of interest" description="Disordered" evidence="2">
    <location>
        <begin position="57"/>
        <end position="79"/>
    </location>
</feature>
<evidence type="ECO:0000313" key="4">
    <source>
        <dbReference type="Proteomes" id="UP000479132"/>
    </source>
</evidence>